<evidence type="ECO:0000313" key="12">
    <source>
        <dbReference type="EMBL" id="HDD52742.1"/>
    </source>
</evidence>
<dbReference type="NCBIfam" id="NF002298">
    <property type="entry name" value="PRK01222.1-4"/>
    <property type="match status" value="1"/>
</dbReference>
<dbReference type="Pfam" id="PF00697">
    <property type="entry name" value="PRAI"/>
    <property type="match status" value="1"/>
</dbReference>
<evidence type="ECO:0000256" key="9">
    <source>
        <dbReference type="ARBA" id="ARBA00023235"/>
    </source>
</evidence>
<dbReference type="Proteomes" id="UP000885690">
    <property type="component" value="Unassembled WGS sequence"/>
</dbReference>
<dbReference type="UniPathway" id="UPA00035">
    <property type="reaction ID" value="UER00042"/>
</dbReference>
<dbReference type="EC" id="5.3.1.24" evidence="4 10"/>
<evidence type="ECO:0000256" key="2">
    <source>
        <dbReference type="ARBA" id="ARBA00004664"/>
    </source>
</evidence>
<keyword evidence="8 10" id="KW-0057">Aromatic amino acid biosynthesis</keyword>
<keyword evidence="9 10" id="KW-0413">Isomerase</keyword>
<evidence type="ECO:0000256" key="4">
    <source>
        <dbReference type="ARBA" id="ARBA00012572"/>
    </source>
</evidence>
<sequence length="209" mass="22908">MVRVKICGITRKEDALVALEAGAHALGLVFYPESPRYVDPEYARWLVPSLPPLVSWVGVFVNRSVEEMVVTARGVGLDTLQLHGDEEPHVCRACLGEGFKVIKAIRVASEKDLKWLDRYRGSVSAILLDTRVPGRYGGTGQTFHWRLAAKVGDVPVILAGGLTPDNVTQAIEEVHPWGVDVSSGVERTPGVKDPEKVRSFVVNAMRRGE</sequence>
<dbReference type="EMBL" id="DQWS01000059">
    <property type="protein sequence ID" value="HDD52742.1"/>
    <property type="molecule type" value="Genomic_DNA"/>
</dbReference>
<comment type="similarity">
    <text evidence="3 10">Belongs to the TrpF family.</text>
</comment>
<dbReference type="InterPro" id="IPR013785">
    <property type="entry name" value="Aldolase_TIM"/>
</dbReference>
<evidence type="ECO:0000256" key="8">
    <source>
        <dbReference type="ARBA" id="ARBA00023141"/>
    </source>
</evidence>
<comment type="catalytic activity">
    <reaction evidence="1 10">
        <text>N-(5-phospho-beta-D-ribosyl)anthranilate = 1-(2-carboxyphenylamino)-1-deoxy-D-ribulose 5-phosphate</text>
        <dbReference type="Rhea" id="RHEA:21540"/>
        <dbReference type="ChEBI" id="CHEBI:18277"/>
        <dbReference type="ChEBI" id="CHEBI:58613"/>
        <dbReference type="EC" id="5.3.1.24"/>
    </reaction>
</comment>
<proteinExistence type="inferred from homology"/>
<evidence type="ECO:0000256" key="1">
    <source>
        <dbReference type="ARBA" id="ARBA00001164"/>
    </source>
</evidence>
<organism evidence="12">
    <name type="scientific">Thermosulfidibacter takaii</name>
    <dbReference type="NCBI Taxonomy" id="412593"/>
    <lineage>
        <taxon>Bacteria</taxon>
        <taxon>Pseudomonadati</taxon>
        <taxon>Thermosulfidibacterota</taxon>
        <taxon>Thermosulfidibacteria</taxon>
        <taxon>Thermosulfidibacterales</taxon>
        <taxon>Thermosulfidibacteraceae</taxon>
    </lineage>
</organism>
<dbReference type="CDD" id="cd00405">
    <property type="entry name" value="PRAI"/>
    <property type="match status" value="1"/>
</dbReference>
<dbReference type="InterPro" id="IPR011060">
    <property type="entry name" value="RibuloseP-bd_barrel"/>
</dbReference>
<gene>
    <name evidence="10" type="primary">trpF</name>
    <name evidence="12" type="ORF">ENF32_01570</name>
</gene>
<comment type="pathway">
    <text evidence="2 10">Amino-acid biosynthesis; L-tryptophan biosynthesis; L-tryptophan from chorismate: step 3/5.</text>
</comment>
<dbReference type="AlphaFoldDB" id="A0A7C0U5T9"/>
<keyword evidence="6 10" id="KW-0028">Amino-acid biosynthesis</keyword>
<dbReference type="Gene3D" id="3.20.20.70">
    <property type="entry name" value="Aldolase class I"/>
    <property type="match status" value="1"/>
</dbReference>
<keyword evidence="7 10" id="KW-0822">Tryptophan biosynthesis</keyword>
<reference evidence="12" key="1">
    <citation type="journal article" date="2020" name="mSystems">
        <title>Genome- and Community-Level Interaction Insights into Carbon Utilization and Element Cycling Functions of Hydrothermarchaeota in Hydrothermal Sediment.</title>
        <authorList>
            <person name="Zhou Z."/>
            <person name="Liu Y."/>
            <person name="Xu W."/>
            <person name="Pan J."/>
            <person name="Luo Z.H."/>
            <person name="Li M."/>
        </authorList>
    </citation>
    <scope>NUCLEOTIDE SEQUENCE [LARGE SCALE GENOMIC DNA]</scope>
    <source>
        <strain evidence="12">HyVt-115</strain>
    </source>
</reference>
<evidence type="ECO:0000256" key="3">
    <source>
        <dbReference type="ARBA" id="ARBA00007571"/>
    </source>
</evidence>
<dbReference type="GO" id="GO:0000162">
    <property type="term" value="P:L-tryptophan biosynthetic process"/>
    <property type="evidence" value="ECO:0007669"/>
    <property type="project" value="UniProtKB-UniRule"/>
</dbReference>
<dbReference type="InterPro" id="IPR001240">
    <property type="entry name" value="PRAI_dom"/>
</dbReference>
<comment type="caution">
    <text evidence="12">The sequence shown here is derived from an EMBL/GenBank/DDBJ whole genome shotgun (WGS) entry which is preliminary data.</text>
</comment>
<name>A0A7C0U5T9_9BACT</name>
<protein>
    <recommendedName>
        <fullName evidence="5 10">N-(5'-phosphoribosyl)anthranilate isomerase</fullName>
        <shortName evidence="10">PRAI</shortName>
        <ecNumber evidence="4 10">5.3.1.24</ecNumber>
    </recommendedName>
</protein>
<evidence type="ECO:0000256" key="10">
    <source>
        <dbReference type="HAMAP-Rule" id="MF_00135"/>
    </source>
</evidence>
<dbReference type="PANTHER" id="PTHR42894:SF1">
    <property type="entry name" value="N-(5'-PHOSPHORIBOSYL)ANTHRANILATE ISOMERASE"/>
    <property type="match status" value="1"/>
</dbReference>
<dbReference type="InterPro" id="IPR044643">
    <property type="entry name" value="TrpF_fam"/>
</dbReference>
<dbReference type="SUPFAM" id="SSF51366">
    <property type="entry name" value="Ribulose-phoshate binding barrel"/>
    <property type="match status" value="1"/>
</dbReference>
<dbReference type="FunFam" id="3.20.20.70:FF:000075">
    <property type="entry name" value="Tryptophan biosynthesis protein TRP1"/>
    <property type="match status" value="1"/>
</dbReference>
<feature type="domain" description="N-(5'phosphoribosyl) anthranilate isomerase (PRAI)" evidence="11">
    <location>
        <begin position="4"/>
        <end position="201"/>
    </location>
</feature>
<evidence type="ECO:0000259" key="11">
    <source>
        <dbReference type="Pfam" id="PF00697"/>
    </source>
</evidence>
<evidence type="ECO:0000256" key="7">
    <source>
        <dbReference type="ARBA" id="ARBA00022822"/>
    </source>
</evidence>
<dbReference type="PANTHER" id="PTHR42894">
    <property type="entry name" value="N-(5'-PHOSPHORIBOSYL)ANTHRANILATE ISOMERASE"/>
    <property type="match status" value="1"/>
</dbReference>
<evidence type="ECO:0000256" key="5">
    <source>
        <dbReference type="ARBA" id="ARBA00022272"/>
    </source>
</evidence>
<evidence type="ECO:0000256" key="6">
    <source>
        <dbReference type="ARBA" id="ARBA00022605"/>
    </source>
</evidence>
<dbReference type="HAMAP" id="MF_00135">
    <property type="entry name" value="PRAI"/>
    <property type="match status" value="1"/>
</dbReference>
<accession>A0A7C0U5T9</accession>
<dbReference type="GO" id="GO:0004640">
    <property type="term" value="F:phosphoribosylanthranilate isomerase activity"/>
    <property type="evidence" value="ECO:0007669"/>
    <property type="project" value="UniProtKB-UniRule"/>
</dbReference>